<keyword evidence="4" id="KW-0378">Hydrolase</keyword>
<dbReference type="GO" id="GO:0019546">
    <property type="term" value="P:L-arginine deiminase pathway"/>
    <property type="evidence" value="ECO:0007669"/>
    <property type="project" value="TreeGrafter"/>
</dbReference>
<evidence type="ECO:0000313" key="7">
    <source>
        <dbReference type="Proteomes" id="UP000198510"/>
    </source>
</evidence>
<comment type="catalytic activity">
    <reaction evidence="5">
        <text>L-arginine + H2O = L-citrulline + NH4(+)</text>
        <dbReference type="Rhea" id="RHEA:19597"/>
        <dbReference type="ChEBI" id="CHEBI:15377"/>
        <dbReference type="ChEBI" id="CHEBI:28938"/>
        <dbReference type="ChEBI" id="CHEBI:32682"/>
        <dbReference type="ChEBI" id="CHEBI:57743"/>
        <dbReference type="EC" id="3.5.3.6"/>
    </reaction>
</comment>
<dbReference type="Gene3D" id="3.75.10.10">
    <property type="entry name" value="L-arginine/glycine Amidinotransferase, Chain A"/>
    <property type="match status" value="1"/>
</dbReference>
<evidence type="ECO:0000313" key="6">
    <source>
        <dbReference type="EMBL" id="SDM20761.1"/>
    </source>
</evidence>
<gene>
    <name evidence="6" type="ORF">SAMN05421823_111105</name>
</gene>
<evidence type="ECO:0000256" key="1">
    <source>
        <dbReference type="ARBA" id="ARBA00005213"/>
    </source>
</evidence>
<name>A0A1G9RC78_9BACT</name>
<dbReference type="EC" id="3.5.3.6" evidence="3"/>
<dbReference type="InterPro" id="IPR003876">
    <property type="entry name" value="Arg_deiminase"/>
</dbReference>
<sequence length="492" mass="56504">MPAYDQEQETAICNKVMVSHEVGRLRRLLVHSPDSGLGKVTPSKAQDWLFEDIVHLDTMRRDEYDYFTKLLLYFLDPDRVAGKLAAIDDPINRRNFYKPGHPQFHGSDRVVEIQQLLTELLQDEVVRTKLVASICAVENVSYSVQEALLMMDATLLGRTLISGTTPDDKRMIFAPIPNLIFARDVGIVINDHILLNKPARQARMREALIMKYIFFNHPYFESCRRRVIELADSKHHFLHHDKDVDYKHVTLEGGDFMMVAPNHLVVGISERTTAYAVNQVIKAVFDRELVDKVSVIRIPKKRDYMHIDTVFTQVRRDCWVLLGSLSKRGVELETREFYRTLAEEALPNHELKIWQFEREKEGKTKEFAYLEDLLTDISQNDLGVEGEVAFVYSGNNEYPFGDREQWTDSCNLLALREGVVVGYDRNDKTAEAFRNVGFDVIDAAELLHHFEIGMLTPDAVTNTLIMLPSAELSRARGGSRCMSMPLWREAPE</sequence>
<dbReference type="PRINTS" id="PR01466">
    <property type="entry name" value="ARGDEIMINASE"/>
</dbReference>
<dbReference type="RefSeq" id="WP_089686649.1">
    <property type="nucleotide sequence ID" value="NZ_FNFO01000011.1"/>
</dbReference>
<dbReference type="Proteomes" id="UP000198510">
    <property type="component" value="Unassembled WGS sequence"/>
</dbReference>
<dbReference type="GO" id="GO:0016990">
    <property type="term" value="F:arginine deiminase activity"/>
    <property type="evidence" value="ECO:0007669"/>
    <property type="project" value="UniProtKB-EC"/>
</dbReference>
<evidence type="ECO:0000256" key="2">
    <source>
        <dbReference type="ARBA" id="ARBA00010206"/>
    </source>
</evidence>
<evidence type="ECO:0000256" key="5">
    <source>
        <dbReference type="ARBA" id="ARBA00049429"/>
    </source>
</evidence>
<comment type="pathway">
    <text evidence="1">Amino-acid degradation; L-arginine degradation via ADI pathway; carbamoyl phosphate from L-arginine: step 1/2.</text>
</comment>
<evidence type="ECO:0000256" key="4">
    <source>
        <dbReference type="ARBA" id="ARBA00022801"/>
    </source>
</evidence>
<dbReference type="STRING" id="1075417.SAMN05421823_111105"/>
<dbReference type="Pfam" id="PF02274">
    <property type="entry name" value="ADI"/>
    <property type="match status" value="1"/>
</dbReference>
<keyword evidence="7" id="KW-1185">Reference proteome</keyword>
<dbReference type="PANTHER" id="PTHR47271">
    <property type="entry name" value="ARGININE DEIMINASE"/>
    <property type="match status" value="1"/>
</dbReference>
<comment type="similarity">
    <text evidence="2">Belongs to the arginine deiminase family.</text>
</comment>
<dbReference type="PANTHER" id="PTHR47271:SF2">
    <property type="entry name" value="ARGININE DEIMINASE"/>
    <property type="match status" value="1"/>
</dbReference>
<dbReference type="SUPFAM" id="SSF55909">
    <property type="entry name" value="Pentein"/>
    <property type="match status" value="1"/>
</dbReference>
<protein>
    <recommendedName>
        <fullName evidence="3">arginine deiminase</fullName>
        <ecNumber evidence="3">3.5.3.6</ecNumber>
    </recommendedName>
</protein>
<proteinExistence type="inferred from homology"/>
<accession>A0A1G9RC78</accession>
<dbReference type="EMBL" id="FNFO01000011">
    <property type="protein sequence ID" value="SDM20761.1"/>
    <property type="molecule type" value="Genomic_DNA"/>
</dbReference>
<dbReference type="AlphaFoldDB" id="A0A1G9RC78"/>
<reference evidence="6 7" key="1">
    <citation type="submission" date="2016-10" db="EMBL/GenBank/DDBJ databases">
        <authorList>
            <person name="de Groot N.N."/>
        </authorList>
    </citation>
    <scope>NUCLEOTIDE SEQUENCE [LARGE SCALE GENOMIC DNA]</scope>
    <source>
        <strain evidence="6 7">DSM 25186</strain>
    </source>
</reference>
<dbReference type="OrthoDB" id="9807502at2"/>
<organism evidence="6 7">
    <name type="scientific">Catalinimonas alkaloidigena</name>
    <dbReference type="NCBI Taxonomy" id="1075417"/>
    <lineage>
        <taxon>Bacteria</taxon>
        <taxon>Pseudomonadati</taxon>
        <taxon>Bacteroidota</taxon>
        <taxon>Cytophagia</taxon>
        <taxon>Cytophagales</taxon>
        <taxon>Catalimonadaceae</taxon>
        <taxon>Catalinimonas</taxon>
    </lineage>
</organism>
<evidence type="ECO:0000256" key="3">
    <source>
        <dbReference type="ARBA" id="ARBA00012171"/>
    </source>
</evidence>